<dbReference type="GO" id="GO:0005524">
    <property type="term" value="F:ATP binding"/>
    <property type="evidence" value="ECO:0007669"/>
    <property type="project" value="UniProtKB-KW"/>
</dbReference>
<dbReference type="PANTHER" id="PTHR43790:SF4">
    <property type="entry name" value="GUANOSINE IMPORT ATP-BINDING PROTEIN NUPO"/>
    <property type="match status" value="1"/>
</dbReference>
<evidence type="ECO:0000256" key="5">
    <source>
        <dbReference type="ARBA" id="ARBA00022741"/>
    </source>
</evidence>
<dbReference type="InterPro" id="IPR017871">
    <property type="entry name" value="ABC_transporter-like_CS"/>
</dbReference>
<evidence type="ECO:0000256" key="7">
    <source>
        <dbReference type="ARBA" id="ARBA00022967"/>
    </source>
</evidence>
<evidence type="ECO:0000256" key="6">
    <source>
        <dbReference type="ARBA" id="ARBA00022840"/>
    </source>
</evidence>
<evidence type="ECO:0000256" key="2">
    <source>
        <dbReference type="ARBA" id="ARBA00022448"/>
    </source>
</evidence>
<evidence type="ECO:0000256" key="3">
    <source>
        <dbReference type="ARBA" id="ARBA00022475"/>
    </source>
</evidence>
<evidence type="ECO:0000256" key="8">
    <source>
        <dbReference type="ARBA" id="ARBA00023136"/>
    </source>
</evidence>
<dbReference type="InterPro" id="IPR003593">
    <property type="entry name" value="AAA+_ATPase"/>
</dbReference>
<reference evidence="10 11" key="1">
    <citation type="submission" date="2013-07" db="EMBL/GenBank/DDBJ databases">
        <authorList>
            <person name="Weinstock G."/>
            <person name="Sodergren E."/>
            <person name="Wylie T."/>
            <person name="Fulton L."/>
            <person name="Fulton R."/>
            <person name="Fronick C."/>
            <person name="O'Laughlin M."/>
            <person name="Godfrey J."/>
            <person name="Miner T."/>
            <person name="Herter B."/>
            <person name="Appelbaum E."/>
            <person name="Cordes M."/>
            <person name="Lek S."/>
            <person name="Wollam A."/>
            <person name="Pepin K.H."/>
            <person name="Palsikar V.B."/>
            <person name="Mitreva M."/>
            <person name="Wilson R.K."/>
        </authorList>
    </citation>
    <scope>NUCLEOTIDE SEQUENCE [LARGE SCALE GENOMIC DNA]</scope>
    <source>
        <strain evidence="10 11">ATCC 14940</strain>
    </source>
</reference>
<dbReference type="InterPro" id="IPR027417">
    <property type="entry name" value="P-loop_NTPase"/>
</dbReference>
<feature type="domain" description="ABC transporter" evidence="9">
    <location>
        <begin position="8"/>
        <end position="244"/>
    </location>
</feature>
<dbReference type="Pfam" id="PF00005">
    <property type="entry name" value="ABC_tran"/>
    <property type="match status" value="2"/>
</dbReference>
<protein>
    <submittedName>
        <fullName evidence="10">ABC transporter, ATP-binding protein</fullName>
    </submittedName>
</protein>
<keyword evidence="2" id="KW-0813">Transport</keyword>
<keyword evidence="5" id="KW-0547">Nucleotide-binding</keyword>
<feature type="domain" description="ABC transporter" evidence="9">
    <location>
        <begin position="261"/>
        <end position="503"/>
    </location>
</feature>
<comment type="caution">
    <text evidence="10">The sequence shown here is derived from an EMBL/GenBank/DDBJ whole genome shotgun (WGS) entry which is preliminary data.</text>
</comment>
<dbReference type="EMBL" id="AWSU01000307">
    <property type="protein sequence ID" value="ERI74634.1"/>
    <property type="molecule type" value="Genomic_DNA"/>
</dbReference>
<gene>
    <name evidence="10" type="ORF">CLOSYM_03834</name>
</gene>
<evidence type="ECO:0000259" key="9">
    <source>
        <dbReference type="PROSITE" id="PS50893"/>
    </source>
</evidence>
<dbReference type="GO" id="GO:0005886">
    <property type="term" value="C:plasma membrane"/>
    <property type="evidence" value="ECO:0007669"/>
    <property type="project" value="UniProtKB-SubCell"/>
</dbReference>
<keyword evidence="4" id="KW-0677">Repeat</keyword>
<dbReference type="AlphaFoldDB" id="A0ABC9TTV0"/>
<dbReference type="FunFam" id="3.40.50.300:FF:000127">
    <property type="entry name" value="Ribose import ATP-binding protein RbsA"/>
    <property type="match status" value="1"/>
</dbReference>
<name>A0ABC9TTV0_CLOSY</name>
<dbReference type="SUPFAM" id="SSF52540">
    <property type="entry name" value="P-loop containing nucleoside triphosphate hydrolases"/>
    <property type="match status" value="2"/>
</dbReference>
<dbReference type="InterPro" id="IPR003439">
    <property type="entry name" value="ABC_transporter-like_ATP-bd"/>
</dbReference>
<dbReference type="InterPro" id="IPR050107">
    <property type="entry name" value="ABC_carbohydrate_import_ATPase"/>
</dbReference>
<dbReference type="SMART" id="SM00382">
    <property type="entry name" value="AAA"/>
    <property type="match status" value="2"/>
</dbReference>
<dbReference type="CDD" id="cd03216">
    <property type="entry name" value="ABC_Carb_Monos_I"/>
    <property type="match status" value="1"/>
</dbReference>
<evidence type="ECO:0000256" key="4">
    <source>
        <dbReference type="ARBA" id="ARBA00022737"/>
    </source>
</evidence>
<keyword evidence="7" id="KW-1278">Translocase</keyword>
<dbReference type="CDD" id="cd03215">
    <property type="entry name" value="ABC_Carb_Monos_II"/>
    <property type="match status" value="1"/>
</dbReference>
<evidence type="ECO:0000313" key="11">
    <source>
        <dbReference type="Proteomes" id="UP000016491"/>
    </source>
</evidence>
<keyword evidence="8" id="KW-0472">Membrane</keyword>
<evidence type="ECO:0000313" key="10">
    <source>
        <dbReference type="EMBL" id="ERI74634.1"/>
    </source>
</evidence>
<dbReference type="PANTHER" id="PTHR43790">
    <property type="entry name" value="CARBOHYDRATE TRANSPORT ATP-BINDING PROTEIN MG119-RELATED"/>
    <property type="match status" value="1"/>
</dbReference>
<keyword evidence="3" id="KW-1003">Cell membrane</keyword>
<organism evidence="10 11">
    <name type="scientific">[Clostridium] symbiosum ATCC 14940</name>
    <dbReference type="NCBI Taxonomy" id="411472"/>
    <lineage>
        <taxon>Bacteria</taxon>
        <taxon>Bacillati</taxon>
        <taxon>Bacillota</taxon>
        <taxon>Clostridia</taxon>
        <taxon>Lachnospirales</taxon>
        <taxon>Lachnospiraceae</taxon>
        <taxon>Otoolea</taxon>
    </lineage>
</organism>
<comment type="subcellular location">
    <subcellularLocation>
        <location evidence="1">Cell membrane</location>
        <topology evidence="1">Peripheral membrane protein</topology>
    </subcellularLocation>
</comment>
<keyword evidence="6 10" id="KW-0067">ATP-binding</keyword>
<proteinExistence type="predicted"/>
<dbReference type="PROSITE" id="PS50893">
    <property type="entry name" value="ABC_TRANSPORTER_2"/>
    <property type="match status" value="2"/>
</dbReference>
<sequence>MTMAEEILRVEDLTKIYPGGVLANYNINFSVDKGEIHALVGENGAGKSTLMKMLFGIEEITSGKVFLHGQEMHFHSSKDAIEHGIGMVHQHMMLVPSLTVAENLVLGIEQKKGMFLDQKKAVEETEKISKKYNLHVDATRRVRDISIGMKQKLEILKTMYRGAKIIILDEPTAVLAPQETEELFEQLLNLKKEGYTIIFISHKLHEVKYLCDRLTVLKDGRSIGTYKVEDVTPEEISRLMVGRDVKLEYDKTPQQFGNKILTVENLCYTDKFGTKKLDNLNFSLKQGEVLGIAGIEGNGQKEAMEILTGNMKAESGAIHYRGEDLCRKTIRENRRMGIAHVPEDRNLNGSAPEMSVRDNLIAASLDKLSKGTILDRKAIEDYCEACVEDFRVKTSSLDISIKSLSGGNIQKAIVAREFTAGADIIILNQPTRGVDVGAMEFIHKKILEMRDDKKSLILVSADLAELKALSDRIIVFHQGTIAGVLDDVPNTTEEELGLYMLGLKSDSEEKLKEA</sequence>
<dbReference type="PROSITE" id="PS00211">
    <property type="entry name" value="ABC_TRANSPORTER_1"/>
    <property type="match status" value="1"/>
</dbReference>
<dbReference type="Gene3D" id="3.40.50.300">
    <property type="entry name" value="P-loop containing nucleotide triphosphate hydrolases"/>
    <property type="match status" value="2"/>
</dbReference>
<evidence type="ECO:0000256" key="1">
    <source>
        <dbReference type="ARBA" id="ARBA00004202"/>
    </source>
</evidence>
<accession>A0ABC9TTV0</accession>
<dbReference type="Proteomes" id="UP000016491">
    <property type="component" value="Unassembled WGS sequence"/>
</dbReference>